<dbReference type="CDD" id="cd00130">
    <property type="entry name" value="PAS"/>
    <property type="match status" value="1"/>
</dbReference>
<reference evidence="9" key="1">
    <citation type="submission" date="2016-01" db="EMBL/GenBank/DDBJ databases">
        <title>Genome sequencing of Roseivirga ehrenbergii KMM 6017.</title>
        <authorList>
            <person name="Selvaratnam C."/>
            <person name="Thevarajoo S."/>
            <person name="Goh K.M."/>
            <person name="Ee R."/>
            <person name="Chan K.-G."/>
            <person name="Chong C.S."/>
        </authorList>
    </citation>
    <scope>NUCLEOTIDE SEQUENCE [LARGE SCALE GENOMIC DNA]</scope>
    <source>
        <strain evidence="9">KMM 6017</strain>
    </source>
</reference>
<dbReference type="EC" id="2.7.13.3" evidence="2"/>
<dbReference type="InterPro" id="IPR013767">
    <property type="entry name" value="PAS_fold"/>
</dbReference>
<dbReference type="InterPro" id="IPR000014">
    <property type="entry name" value="PAS"/>
</dbReference>
<dbReference type="OrthoDB" id="9766459at2"/>
<evidence type="ECO:0000256" key="5">
    <source>
        <dbReference type="ARBA" id="ARBA00022777"/>
    </source>
</evidence>
<dbReference type="PANTHER" id="PTHR43304">
    <property type="entry name" value="PHYTOCHROME-LIKE PROTEIN CPH1"/>
    <property type="match status" value="1"/>
</dbReference>
<dbReference type="InterPro" id="IPR005467">
    <property type="entry name" value="His_kinase_dom"/>
</dbReference>
<evidence type="ECO:0000259" key="6">
    <source>
        <dbReference type="PROSITE" id="PS50109"/>
    </source>
</evidence>
<dbReference type="Pfam" id="PF08447">
    <property type="entry name" value="PAS_3"/>
    <property type="match status" value="1"/>
</dbReference>
<accession>A0A150X878</accession>
<dbReference type="Gene3D" id="3.30.565.10">
    <property type="entry name" value="Histidine kinase-like ATPase, C-terminal domain"/>
    <property type="match status" value="1"/>
</dbReference>
<dbReference type="Gene3D" id="2.10.70.100">
    <property type="match status" value="1"/>
</dbReference>
<dbReference type="SUPFAM" id="SSF55785">
    <property type="entry name" value="PYP-like sensor domain (PAS domain)"/>
    <property type="match status" value="2"/>
</dbReference>
<dbReference type="Pfam" id="PF00989">
    <property type="entry name" value="PAS"/>
    <property type="match status" value="1"/>
</dbReference>
<keyword evidence="10" id="KW-1185">Reference proteome</keyword>
<dbReference type="Gene3D" id="3.30.450.20">
    <property type="entry name" value="PAS domain"/>
    <property type="match status" value="2"/>
</dbReference>
<dbReference type="CDD" id="cd00082">
    <property type="entry name" value="HisKA"/>
    <property type="match status" value="1"/>
</dbReference>
<keyword evidence="3" id="KW-0597">Phosphoprotein</keyword>
<dbReference type="InterPro" id="IPR052162">
    <property type="entry name" value="Sensor_kinase/Photoreceptor"/>
</dbReference>
<evidence type="ECO:0000259" key="8">
    <source>
        <dbReference type="PROSITE" id="PS50113"/>
    </source>
</evidence>
<dbReference type="InterPro" id="IPR013655">
    <property type="entry name" value="PAS_fold_3"/>
</dbReference>
<dbReference type="PROSITE" id="PS50109">
    <property type="entry name" value="HIS_KIN"/>
    <property type="match status" value="1"/>
</dbReference>
<dbReference type="Pfam" id="PF02518">
    <property type="entry name" value="HATPase_c"/>
    <property type="match status" value="1"/>
</dbReference>
<dbReference type="PRINTS" id="PR00344">
    <property type="entry name" value="BCTRLSENSOR"/>
</dbReference>
<sequence length="538" mass="60746">MKSTDENHTLMNRDNSDLFVIDARFTPVNSRKTNKIDTPSREELLASKEIQRVATLQKMAQTGSWEIAYNDKGVSISESLQWSDQVYRIYGYEPKQVKLNSELFYSHVHPEDLDEMIGAVAESLVLKKSFNVGHRIIDKNGKVKYVQQSGEFVFDKGRAISLIGITQDLTEKKTQLLQLQSTRSNLKNILENAETGYVLINDALEVMTYNPKANEFSKMLNGEELKSNKPLLAFIQECKKSKALSAIQHVLNTGTTFCEESCFRLPNGGRIWLKVQMSLILNSQRDVLGVTIALLNITQEKRLILEKEAMNKRLTQRNEVLEQFAYIVSHNLRAPLANILGLSQLITQLNPEDDLFDSTTQGLHQSSANLDQVVKDLNAILKMRDEIKEVEAQVDLEELVQEAIDTLGSQNQPNVQFKLDFNQTRTVKCVKAYMLSIFTNLIGNSIKYSKENSDVVVEVSSSVKRGKVIINFKDNGIGIDLKKHGDNIFKLYKRFHNHKEGRGMGLYMVHSQVLALGGEIKIDSEVGKGTSFTIELPA</sequence>
<dbReference type="STRING" id="279360.MB14_06925"/>
<dbReference type="RefSeq" id="WP_062592401.1">
    <property type="nucleotide sequence ID" value="NZ_LQZQ01000045.1"/>
</dbReference>
<dbReference type="EMBL" id="LQZQ01000045">
    <property type="protein sequence ID" value="KYG74929.1"/>
    <property type="molecule type" value="Genomic_DNA"/>
</dbReference>
<dbReference type="InterPro" id="IPR003594">
    <property type="entry name" value="HATPase_dom"/>
</dbReference>
<dbReference type="SUPFAM" id="SSF55874">
    <property type="entry name" value="ATPase domain of HSP90 chaperone/DNA topoisomerase II/histidine kinase"/>
    <property type="match status" value="1"/>
</dbReference>
<gene>
    <name evidence="9" type="ORF">MB14_06925</name>
</gene>
<dbReference type="InterPro" id="IPR036097">
    <property type="entry name" value="HisK_dim/P_sf"/>
</dbReference>
<dbReference type="InterPro" id="IPR035965">
    <property type="entry name" value="PAS-like_dom_sf"/>
</dbReference>
<evidence type="ECO:0000256" key="1">
    <source>
        <dbReference type="ARBA" id="ARBA00000085"/>
    </source>
</evidence>
<evidence type="ECO:0000259" key="7">
    <source>
        <dbReference type="PROSITE" id="PS50112"/>
    </source>
</evidence>
<comment type="caution">
    <text evidence="9">The sequence shown here is derived from an EMBL/GenBank/DDBJ whole genome shotgun (WGS) entry which is preliminary data.</text>
</comment>
<dbReference type="InterPro" id="IPR036890">
    <property type="entry name" value="HATPase_C_sf"/>
</dbReference>
<feature type="domain" description="PAC" evidence="8">
    <location>
        <begin position="130"/>
        <end position="181"/>
    </location>
</feature>
<feature type="domain" description="PAS" evidence="7">
    <location>
        <begin position="82"/>
        <end position="127"/>
    </location>
</feature>
<keyword evidence="4" id="KW-0808">Transferase</keyword>
<dbReference type="SMART" id="SM00387">
    <property type="entry name" value="HATPase_c"/>
    <property type="match status" value="1"/>
</dbReference>
<comment type="catalytic activity">
    <reaction evidence="1">
        <text>ATP + protein L-histidine = ADP + protein N-phospho-L-histidine.</text>
        <dbReference type="EC" id="2.7.13.3"/>
    </reaction>
</comment>
<feature type="domain" description="Histidine kinase" evidence="6">
    <location>
        <begin position="327"/>
        <end position="538"/>
    </location>
</feature>
<dbReference type="PROSITE" id="PS50112">
    <property type="entry name" value="PAS"/>
    <property type="match status" value="1"/>
</dbReference>
<organism evidence="9 10">
    <name type="scientific">Roseivirga ehrenbergii (strain DSM 102268 / JCM 13514 / KCTC 12282 / NCIMB 14502 / KMM 6017)</name>
    <dbReference type="NCBI Taxonomy" id="279360"/>
    <lineage>
        <taxon>Bacteria</taxon>
        <taxon>Pseudomonadati</taxon>
        <taxon>Bacteroidota</taxon>
        <taxon>Cytophagia</taxon>
        <taxon>Cytophagales</taxon>
        <taxon>Roseivirgaceae</taxon>
        <taxon>Roseivirga</taxon>
    </lineage>
</organism>
<evidence type="ECO:0000313" key="9">
    <source>
        <dbReference type="EMBL" id="KYG74929.1"/>
    </source>
</evidence>
<dbReference type="InterPro" id="IPR003661">
    <property type="entry name" value="HisK_dim/P_dom"/>
</dbReference>
<proteinExistence type="predicted"/>
<evidence type="ECO:0000256" key="4">
    <source>
        <dbReference type="ARBA" id="ARBA00022679"/>
    </source>
</evidence>
<dbReference type="SUPFAM" id="SSF47384">
    <property type="entry name" value="Homodimeric domain of signal transducing histidine kinase"/>
    <property type="match status" value="1"/>
</dbReference>
<evidence type="ECO:0000256" key="3">
    <source>
        <dbReference type="ARBA" id="ARBA00022553"/>
    </source>
</evidence>
<keyword evidence="5" id="KW-0418">Kinase</keyword>
<dbReference type="Gene3D" id="1.10.287.130">
    <property type="match status" value="1"/>
</dbReference>
<dbReference type="NCBIfam" id="TIGR00229">
    <property type="entry name" value="sensory_box"/>
    <property type="match status" value="2"/>
</dbReference>
<protein>
    <recommendedName>
        <fullName evidence="2">histidine kinase</fullName>
        <ecNumber evidence="2">2.7.13.3</ecNumber>
    </recommendedName>
</protein>
<evidence type="ECO:0000313" key="10">
    <source>
        <dbReference type="Proteomes" id="UP000075583"/>
    </source>
</evidence>
<dbReference type="GO" id="GO:0006355">
    <property type="term" value="P:regulation of DNA-templated transcription"/>
    <property type="evidence" value="ECO:0007669"/>
    <property type="project" value="InterPro"/>
</dbReference>
<name>A0A150X878_ROSEK</name>
<dbReference type="AlphaFoldDB" id="A0A150X878"/>
<dbReference type="Proteomes" id="UP000075583">
    <property type="component" value="Unassembled WGS sequence"/>
</dbReference>
<dbReference type="PANTHER" id="PTHR43304:SF1">
    <property type="entry name" value="PAC DOMAIN-CONTAINING PROTEIN"/>
    <property type="match status" value="1"/>
</dbReference>
<dbReference type="InterPro" id="IPR004358">
    <property type="entry name" value="Sig_transdc_His_kin-like_C"/>
</dbReference>
<dbReference type="GO" id="GO:0000155">
    <property type="term" value="F:phosphorelay sensor kinase activity"/>
    <property type="evidence" value="ECO:0007669"/>
    <property type="project" value="InterPro"/>
</dbReference>
<evidence type="ECO:0000256" key="2">
    <source>
        <dbReference type="ARBA" id="ARBA00012438"/>
    </source>
</evidence>
<dbReference type="InterPro" id="IPR000700">
    <property type="entry name" value="PAS-assoc_C"/>
</dbReference>
<dbReference type="PROSITE" id="PS50113">
    <property type="entry name" value="PAC"/>
    <property type="match status" value="1"/>
</dbReference>